<dbReference type="RefSeq" id="WP_126594940.1">
    <property type="nucleotide sequence ID" value="NZ_BIFQ01000001.1"/>
</dbReference>
<protein>
    <recommendedName>
        <fullName evidence="1">ABM domain-containing protein</fullName>
    </recommendedName>
</protein>
<evidence type="ECO:0000313" key="2">
    <source>
        <dbReference type="EMBL" id="GCE03697.1"/>
    </source>
</evidence>
<dbReference type="Pfam" id="PF03992">
    <property type="entry name" value="ABM"/>
    <property type="match status" value="1"/>
</dbReference>
<dbReference type="AlphaFoldDB" id="A0A401ZA07"/>
<comment type="caution">
    <text evidence="2">The sequence shown here is derived from an EMBL/GenBank/DDBJ whole genome shotgun (WGS) entry which is preliminary data.</text>
</comment>
<dbReference type="InterPro" id="IPR007138">
    <property type="entry name" value="ABM_dom"/>
</dbReference>
<dbReference type="SUPFAM" id="SSF54909">
    <property type="entry name" value="Dimeric alpha+beta barrel"/>
    <property type="match status" value="1"/>
</dbReference>
<evidence type="ECO:0000259" key="1">
    <source>
        <dbReference type="Pfam" id="PF03992"/>
    </source>
</evidence>
<evidence type="ECO:0000313" key="3">
    <source>
        <dbReference type="Proteomes" id="UP000287224"/>
    </source>
</evidence>
<organism evidence="2 3">
    <name type="scientific">Dictyobacter aurantiacus</name>
    <dbReference type="NCBI Taxonomy" id="1936993"/>
    <lineage>
        <taxon>Bacteria</taxon>
        <taxon>Bacillati</taxon>
        <taxon>Chloroflexota</taxon>
        <taxon>Ktedonobacteria</taxon>
        <taxon>Ktedonobacterales</taxon>
        <taxon>Dictyobacteraceae</taxon>
        <taxon>Dictyobacter</taxon>
    </lineage>
</organism>
<reference evidence="3" key="1">
    <citation type="submission" date="2018-12" db="EMBL/GenBank/DDBJ databases">
        <title>Tengunoibacter tsumagoiensis gen. nov., sp. nov., Dictyobacter kobayashii sp. nov., D. alpinus sp. nov., and D. joshuensis sp. nov. and description of Dictyobacteraceae fam. nov. within the order Ktedonobacterales isolated from Tengu-no-mugimeshi.</title>
        <authorList>
            <person name="Wang C.M."/>
            <person name="Zheng Y."/>
            <person name="Sakai Y."/>
            <person name="Toyoda A."/>
            <person name="Minakuchi Y."/>
            <person name="Abe K."/>
            <person name="Yokota A."/>
            <person name="Yabe S."/>
        </authorList>
    </citation>
    <scope>NUCLEOTIDE SEQUENCE [LARGE SCALE GENOMIC DNA]</scope>
    <source>
        <strain evidence="3">S-27</strain>
    </source>
</reference>
<name>A0A401ZA07_9CHLR</name>
<keyword evidence="3" id="KW-1185">Reference proteome</keyword>
<gene>
    <name evidence="2" type="ORF">KDAU_10260</name>
</gene>
<feature type="domain" description="ABM" evidence="1">
    <location>
        <begin position="1"/>
        <end position="77"/>
    </location>
</feature>
<accession>A0A401ZA07</accession>
<sequence length="95" mass="10854">MVTEVAIFIALPGKEEELGQGIIQGIEFIRQHPECISANATRCLEKPGRYMLSVVWSSLEAHVNDFRNSALFAQWRAPINGLFEEKPEVYHYQAY</sequence>
<dbReference type="OrthoDB" id="9798157at2"/>
<dbReference type="InterPro" id="IPR011008">
    <property type="entry name" value="Dimeric_a/b-barrel"/>
</dbReference>
<dbReference type="Proteomes" id="UP000287224">
    <property type="component" value="Unassembled WGS sequence"/>
</dbReference>
<dbReference type="Gene3D" id="3.30.70.100">
    <property type="match status" value="1"/>
</dbReference>
<dbReference type="EMBL" id="BIFQ01000001">
    <property type="protein sequence ID" value="GCE03697.1"/>
    <property type="molecule type" value="Genomic_DNA"/>
</dbReference>
<proteinExistence type="predicted"/>